<proteinExistence type="predicted"/>
<dbReference type="STRING" id="61395.A0A1Y1WD01"/>
<dbReference type="RefSeq" id="XP_040744631.1">
    <property type="nucleotide sequence ID" value="XM_040884546.1"/>
</dbReference>
<dbReference type="Proteomes" id="UP000193922">
    <property type="component" value="Unassembled WGS sequence"/>
</dbReference>
<name>A0A1Y1WD01_9FUNG</name>
<dbReference type="Gene3D" id="3.30.420.10">
    <property type="entry name" value="Ribonuclease H-like superfamily/Ribonuclease H"/>
    <property type="match status" value="1"/>
</dbReference>
<gene>
    <name evidence="1" type="ORF">DL89DRAFT_221903</name>
</gene>
<sequence>MARFITPERQRYWPQYVSAILWADRITVRSTTGHSPYYLVYGTNCVLPFDIEEDTWIGIYWDKITTIEELLTARAAQLLYSSRVREKAGLGLDDARLVNKVYYDRRARIRKEPLAEDDLVLLSNTRWRKRVADKFVNRWTGPYRIAEVCGQNVYRIKELSGDVRKDKISGNRLKRFFMRSKYSRPEDFEPPPAPVMS</sequence>
<dbReference type="EMBL" id="MCFD01000004">
    <property type="protein sequence ID" value="ORX71116.1"/>
    <property type="molecule type" value="Genomic_DNA"/>
</dbReference>
<dbReference type="GeneID" id="63801194"/>
<organism evidence="1 2">
    <name type="scientific">Linderina pennispora</name>
    <dbReference type="NCBI Taxonomy" id="61395"/>
    <lineage>
        <taxon>Eukaryota</taxon>
        <taxon>Fungi</taxon>
        <taxon>Fungi incertae sedis</taxon>
        <taxon>Zoopagomycota</taxon>
        <taxon>Kickxellomycotina</taxon>
        <taxon>Kickxellomycetes</taxon>
        <taxon>Kickxellales</taxon>
        <taxon>Kickxellaceae</taxon>
        <taxon>Linderina</taxon>
    </lineage>
</organism>
<comment type="caution">
    <text evidence="1">The sequence shown here is derived from an EMBL/GenBank/DDBJ whole genome shotgun (WGS) entry which is preliminary data.</text>
</comment>
<dbReference type="PANTHER" id="PTHR48475">
    <property type="entry name" value="RIBONUCLEASE H"/>
    <property type="match status" value="1"/>
</dbReference>
<accession>A0A1Y1WD01</accession>
<dbReference type="GO" id="GO:0003676">
    <property type="term" value="F:nucleic acid binding"/>
    <property type="evidence" value="ECO:0007669"/>
    <property type="project" value="InterPro"/>
</dbReference>
<keyword evidence="2" id="KW-1185">Reference proteome</keyword>
<evidence type="ECO:0000313" key="1">
    <source>
        <dbReference type="EMBL" id="ORX71116.1"/>
    </source>
</evidence>
<protein>
    <submittedName>
        <fullName evidence="1">Uncharacterized protein</fullName>
    </submittedName>
</protein>
<dbReference type="InterPro" id="IPR036397">
    <property type="entry name" value="RNaseH_sf"/>
</dbReference>
<dbReference type="PANTHER" id="PTHR48475:SF1">
    <property type="entry name" value="RNASE H TYPE-1 DOMAIN-CONTAINING PROTEIN"/>
    <property type="match status" value="1"/>
</dbReference>
<dbReference type="AlphaFoldDB" id="A0A1Y1WD01"/>
<reference evidence="1 2" key="1">
    <citation type="submission" date="2016-07" db="EMBL/GenBank/DDBJ databases">
        <title>Pervasive Adenine N6-methylation of Active Genes in Fungi.</title>
        <authorList>
            <consortium name="DOE Joint Genome Institute"/>
            <person name="Mondo S.J."/>
            <person name="Dannebaum R.O."/>
            <person name="Kuo R.C."/>
            <person name="Labutti K."/>
            <person name="Haridas S."/>
            <person name="Kuo A."/>
            <person name="Salamov A."/>
            <person name="Ahrendt S.R."/>
            <person name="Lipzen A."/>
            <person name="Sullivan W."/>
            <person name="Andreopoulos W.B."/>
            <person name="Clum A."/>
            <person name="Lindquist E."/>
            <person name="Daum C."/>
            <person name="Ramamoorthy G.K."/>
            <person name="Gryganskyi A."/>
            <person name="Culley D."/>
            <person name="Magnuson J.K."/>
            <person name="James T.Y."/>
            <person name="O'Malley M.A."/>
            <person name="Stajich J.E."/>
            <person name="Spatafora J.W."/>
            <person name="Visel A."/>
            <person name="Grigoriev I.V."/>
        </authorList>
    </citation>
    <scope>NUCLEOTIDE SEQUENCE [LARGE SCALE GENOMIC DNA]</scope>
    <source>
        <strain evidence="1 2">ATCC 12442</strain>
    </source>
</reference>
<evidence type="ECO:0000313" key="2">
    <source>
        <dbReference type="Proteomes" id="UP000193922"/>
    </source>
</evidence>
<dbReference type="OrthoDB" id="5425374at2759"/>